<gene>
    <name evidence="4" type="ORF">KP014_06695</name>
    <name evidence="5" type="ORF">SAMN04487895_110207</name>
</gene>
<feature type="region of interest" description="Disordered" evidence="2">
    <location>
        <begin position="263"/>
        <end position="287"/>
    </location>
</feature>
<dbReference type="Pfam" id="PF13205">
    <property type="entry name" value="Big_5"/>
    <property type="match status" value="1"/>
</dbReference>
<dbReference type="Proteomes" id="UP000198809">
    <property type="component" value="Unassembled WGS sequence"/>
</dbReference>
<dbReference type="SUPFAM" id="SSF51126">
    <property type="entry name" value="Pectin lyase-like"/>
    <property type="match status" value="1"/>
</dbReference>
<reference evidence="4 7" key="2">
    <citation type="submission" date="2021-06" db="EMBL/GenBank/DDBJ databases">
        <title>Whole genome sequence of Paenibacillus sophorae DSM23020 for comparative genomics.</title>
        <authorList>
            <person name="Kim M.-J."/>
            <person name="Lee G."/>
            <person name="Shin J.-H."/>
        </authorList>
    </citation>
    <scope>NUCLEOTIDE SEQUENCE [LARGE SCALE GENOMIC DNA]</scope>
    <source>
        <strain evidence="4 7">DSM 23020</strain>
    </source>
</reference>
<keyword evidence="1" id="KW-0732">Signal</keyword>
<dbReference type="RefSeq" id="WP_036599786.1">
    <property type="nucleotide sequence ID" value="NZ_CP076607.1"/>
</dbReference>
<feature type="compositionally biased region" description="Low complexity" evidence="2">
    <location>
        <begin position="273"/>
        <end position="287"/>
    </location>
</feature>
<sequence>MQHGWGKRRSSIFKMLMAVVLVFVGVVPSGNVFAAGLSLTSLKLNNSTTMQTSADPGVNVDIPLSGYFSAAFSNSVLGYGTPPNKNYTIDNRSKVKLERVVNGSRVPAEIKVEDGLMGQPLTLTFNGLAAGSQYILTLIGDHGGVKGITANNNNNSLGADIEIGFTTVGPIAPSIPSFTAATLLGNELTLRGLPNNAGNLEYSYSKDGTSYGAWSDLAVTGTTAALQVVNESDNSSVTNSVYAPVTPEISKVQVRVKANPELNTPEGESAVQTVTTTPPTPGTPSLTGAALSGTDLILKGLPEGATNLEYSLAEDGSSFGSWNSLAAPQTVSGATYAYIDASTLSLTSGVSQVKVRAKADDAANVPAGEIASAQVLLSLQVETPIEEGKTYIFESGLKVQAEKLNPGVNTITVEDARPKVHPYNDDPVFPQIEGIGPVYGVLLKGPGERGTKKVTMTVPISNVIPDNMLAKSGVYDGRNQLMPNGIDENGQSEAWTYQNDTDRSKVDNRILTFSTDDFTEAGKYHMYTVLYDPQIANLPEIYPQGYVQGPDGRMAIKLQINPGEDGTGISEWNLYRDDKFIAQIGDRTSYMGLKREDFVYYDYNVEPGKVYEYKARNYDVYNNTEPIIELSHPFLAAAMTDEEIANKLKTDIESGTLPFQYTEGDSQQSVTQGFYLNFRAPSDYKYDDLVNVKWTSDRPDIIRTDNVIAHVFKPLDASEAVVHLTGTVKIAGREAAAKLTVPVTVKWTEEAVIGGIGNFTDEDADRYREELMAAIERPEVKTIILKNRVNLNSDVNPIIDIDFKGKTVKLASYHSQPGDSLGAYTGLFFTMGDGSAIRNVVIDANGMELNALIEAAGKGSLLDNVTLTGMENTLYGVRTSRYDSPTIRNSTFGPAKLAGVYVKQWSEISSPDGTLTIENSTFDGAGKPGYGVLVTGGKTVIRDSEIKGYRGQFVTGWNSANEFDGYIWNYKKIRDGFMSAGVSVRERGQIEMHGNRVSDSDTGIQVWTGEQYRYQKWDNKQQQNVIIGPETVYATVHGTRVTDEATAAAAVESLQADNDTSASSKGITVSNAPDMDHPVLWAQAKDTVFRILDQQPAPYAKRVPIDGSLSFSFSEDINPATVTGDTVKLTKSGKVVLAEVAYDPETRKVTLTPKGKLGYGTTYALTVTNAVADGEGRHLPVNYSWSFATAPLVTFLTPAVGKDISYEVGTDAELKISFAAPVKPGSLSNGADVILEQIGTASNPSGGAKRIPAGYTFSNDGTGLVLKPSKPLDGGAYYKLTVSGKVTDADGNVMGTDSSVTFYTKPAAFTDEISFTRSDVLNAPVTDKLEPGKEYLVTVKAKNMSDAILHDATVYLIARGGKGARLEHGGEVIATKSINTGSYPGPDRYLPNFTFLIKVPEDIEGDVYVDVMMRESSSYRNKPRVLAETKHLVLGVNHEEGR</sequence>
<dbReference type="Proteomes" id="UP000683429">
    <property type="component" value="Chromosome"/>
</dbReference>
<dbReference type="InterPro" id="IPR014755">
    <property type="entry name" value="Cu-Rt/internalin_Ig-like"/>
</dbReference>
<keyword evidence="7" id="KW-1185">Reference proteome</keyword>
<protein>
    <submittedName>
        <fullName evidence="5">Ig-like domain-containing protein</fullName>
    </submittedName>
</protein>
<dbReference type="EMBL" id="FODH01000010">
    <property type="protein sequence ID" value="SEO72356.1"/>
    <property type="molecule type" value="Genomic_DNA"/>
</dbReference>
<dbReference type="STRING" id="1333845.SAMN04487895_110207"/>
<dbReference type="EMBL" id="CP076607">
    <property type="protein sequence ID" value="QWU16884.1"/>
    <property type="molecule type" value="Genomic_DNA"/>
</dbReference>
<accession>A0A1H8S1E2</accession>
<evidence type="ECO:0000259" key="3">
    <source>
        <dbReference type="Pfam" id="PF13205"/>
    </source>
</evidence>
<proteinExistence type="predicted"/>
<reference evidence="5 6" key="1">
    <citation type="submission" date="2016-10" db="EMBL/GenBank/DDBJ databases">
        <authorList>
            <person name="de Groot N.N."/>
        </authorList>
    </citation>
    <scope>NUCLEOTIDE SEQUENCE [LARGE SCALE GENOMIC DNA]</scope>
    <source>
        <strain evidence="5 6">CGMCC 1.10238</strain>
    </source>
</reference>
<name>A0A1H8S1E2_9BACL</name>
<evidence type="ECO:0000313" key="7">
    <source>
        <dbReference type="Proteomes" id="UP000683429"/>
    </source>
</evidence>
<evidence type="ECO:0000313" key="6">
    <source>
        <dbReference type="Proteomes" id="UP000198809"/>
    </source>
</evidence>
<dbReference type="Gene3D" id="2.60.40.1220">
    <property type="match status" value="2"/>
</dbReference>
<evidence type="ECO:0000256" key="1">
    <source>
        <dbReference type="ARBA" id="ARBA00022729"/>
    </source>
</evidence>
<dbReference type="InterPro" id="IPR032812">
    <property type="entry name" value="SbsA_Ig"/>
</dbReference>
<evidence type="ECO:0000313" key="4">
    <source>
        <dbReference type="EMBL" id="QWU16884.1"/>
    </source>
</evidence>
<feature type="domain" description="SbsA Ig-like" evidence="3">
    <location>
        <begin position="1087"/>
        <end position="1189"/>
    </location>
</feature>
<evidence type="ECO:0000256" key="2">
    <source>
        <dbReference type="SAM" id="MobiDB-lite"/>
    </source>
</evidence>
<organism evidence="5 6">
    <name type="scientific">Paenibacillus sophorae</name>
    <dbReference type="NCBI Taxonomy" id="1333845"/>
    <lineage>
        <taxon>Bacteria</taxon>
        <taxon>Bacillati</taxon>
        <taxon>Bacillota</taxon>
        <taxon>Bacilli</taxon>
        <taxon>Bacillales</taxon>
        <taxon>Paenibacillaceae</taxon>
        <taxon>Paenibacillus</taxon>
    </lineage>
</organism>
<evidence type="ECO:0000313" key="5">
    <source>
        <dbReference type="EMBL" id="SEO72356.1"/>
    </source>
</evidence>
<dbReference type="InterPro" id="IPR011050">
    <property type="entry name" value="Pectin_lyase_fold/virulence"/>
</dbReference>
<dbReference type="OrthoDB" id="342859at2"/>